<dbReference type="SUPFAM" id="SSF55073">
    <property type="entry name" value="Nucleotide cyclase"/>
    <property type="match status" value="1"/>
</dbReference>
<evidence type="ECO:0000256" key="3">
    <source>
        <dbReference type="SAM" id="Phobius"/>
    </source>
</evidence>
<dbReference type="PROSITE" id="PS50887">
    <property type="entry name" value="GGDEF"/>
    <property type="match status" value="1"/>
</dbReference>
<reference evidence="5 6" key="1">
    <citation type="submission" date="2020-12" db="EMBL/GenBank/DDBJ databases">
        <title>Novel Thalassolituus-related marine hydrocarbonoclastic bacteria mediated algae-derived hydrocarbons mineralization in twilight zone of the northern South China Sea.</title>
        <authorList>
            <person name="Dong C."/>
        </authorList>
    </citation>
    <scope>NUCLEOTIDE SEQUENCE [LARGE SCALE GENOMIC DNA]</scope>
    <source>
        <strain evidence="5 6">IMCC1826</strain>
    </source>
</reference>
<comment type="caution">
    <text evidence="5">The sequence shown here is derived from an EMBL/GenBank/DDBJ whole genome shotgun (WGS) entry which is preliminary data.</text>
</comment>
<feature type="transmembrane region" description="Helical" evidence="3">
    <location>
        <begin position="105"/>
        <end position="124"/>
    </location>
</feature>
<keyword evidence="3" id="KW-0812">Transmembrane</keyword>
<evidence type="ECO:0000259" key="4">
    <source>
        <dbReference type="PROSITE" id="PS50887"/>
    </source>
</evidence>
<keyword evidence="6" id="KW-1185">Reference proteome</keyword>
<name>A0ABS7ZNN2_9GAMM</name>
<sequence length="305" mass="34532">MLTTLRLHQHKLLLIFGLAVSSLLACVVIGDAKQWREIDWLDVLGEGGSAVAIAVWMVLILGSRPAGRVTDLLTLGLGLMFLAMWQDNLDEFIRLPSEQWWDHWLESVAMPVGIGLLTYGLFHWHREQLSINRQLQKREALFREHRFIDGLTQLGRADYLKRQLQLQFNKNPQQPLTLAMVEVAGYRNCLRRIGHREGDRLLREIAEIMLLNVRPQDVICRYSGERFAIVMPSTSEAQADRLLQEVAAAVRHFAFKTGSPSVTHFQQLVLSSAECGQAMDADHLIARVNRGLQSQPDGLAVNRVA</sequence>
<accession>A0ABS7ZNN2</accession>
<proteinExistence type="predicted"/>
<dbReference type="Proteomes" id="UP000714380">
    <property type="component" value="Unassembled WGS sequence"/>
</dbReference>
<evidence type="ECO:0000256" key="2">
    <source>
        <dbReference type="ARBA" id="ARBA00034247"/>
    </source>
</evidence>
<evidence type="ECO:0000256" key="1">
    <source>
        <dbReference type="ARBA" id="ARBA00012528"/>
    </source>
</evidence>
<feature type="transmembrane region" description="Helical" evidence="3">
    <location>
        <begin position="69"/>
        <end position="85"/>
    </location>
</feature>
<dbReference type="PANTHER" id="PTHR45138:SF9">
    <property type="entry name" value="DIGUANYLATE CYCLASE DGCM-RELATED"/>
    <property type="match status" value="1"/>
</dbReference>
<feature type="domain" description="GGDEF" evidence="4">
    <location>
        <begin position="174"/>
        <end position="305"/>
    </location>
</feature>
<dbReference type="NCBIfam" id="TIGR00254">
    <property type="entry name" value="GGDEF"/>
    <property type="match status" value="1"/>
</dbReference>
<gene>
    <name evidence="5" type="ORF">I9W95_06800</name>
</gene>
<keyword evidence="3" id="KW-0472">Membrane</keyword>
<dbReference type="InterPro" id="IPR043128">
    <property type="entry name" value="Rev_trsase/Diguanyl_cyclase"/>
</dbReference>
<dbReference type="InterPro" id="IPR050469">
    <property type="entry name" value="Diguanylate_Cyclase"/>
</dbReference>
<dbReference type="EMBL" id="JAEDAH010000032">
    <property type="protein sequence ID" value="MCA6063313.1"/>
    <property type="molecule type" value="Genomic_DNA"/>
</dbReference>
<dbReference type="InterPro" id="IPR029787">
    <property type="entry name" value="Nucleotide_cyclase"/>
</dbReference>
<organism evidence="5 6">
    <name type="scientific">Thalassolituus marinus</name>
    <dbReference type="NCBI Taxonomy" id="671053"/>
    <lineage>
        <taxon>Bacteria</taxon>
        <taxon>Pseudomonadati</taxon>
        <taxon>Pseudomonadota</taxon>
        <taxon>Gammaproteobacteria</taxon>
        <taxon>Oceanospirillales</taxon>
        <taxon>Oceanospirillaceae</taxon>
        <taxon>Thalassolituus</taxon>
    </lineage>
</organism>
<dbReference type="PROSITE" id="PS51257">
    <property type="entry name" value="PROKAR_LIPOPROTEIN"/>
    <property type="match status" value="1"/>
</dbReference>
<dbReference type="Gene3D" id="3.30.70.270">
    <property type="match status" value="1"/>
</dbReference>
<dbReference type="RefSeq" id="WP_225673198.1">
    <property type="nucleotide sequence ID" value="NZ_JAEDAH010000032.1"/>
</dbReference>
<evidence type="ECO:0000313" key="6">
    <source>
        <dbReference type="Proteomes" id="UP000714380"/>
    </source>
</evidence>
<dbReference type="SMART" id="SM00267">
    <property type="entry name" value="GGDEF"/>
    <property type="match status" value="1"/>
</dbReference>
<dbReference type="PANTHER" id="PTHR45138">
    <property type="entry name" value="REGULATORY COMPONENTS OF SENSORY TRANSDUCTION SYSTEM"/>
    <property type="match status" value="1"/>
</dbReference>
<dbReference type="InterPro" id="IPR000160">
    <property type="entry name" value="GGDEF_dom"/>
</dbReference>
<dbReference type="CDD" id="cd01949">
    <property type="entry name" value="GGDEF"/>
    <property type="match status" value="1"/>
</dbReference>
<feature type="transmembrane region" description="Helical" evidence="3">
    <location>
        <begin position="43"/>
        <end position="62"/>
    </location>
</feature>
<feature type="transmembrane region" description="Helical" evidence="3">
    <location>
        <begin position="12"/>
        <end position="31"/>
    </location>
</feature>
<dbReference type="Pfam" id="PF00990">
    <property type="entry name" value="GGDEF"/>
    <property type="match status" value="1"/>
</dbReference>
<dbReference type="EC" id="2.7.7.65" evidence="1"/>
<keyword evidence="3" id="KW-1133">Transmembrane helix</keyword>
<evidence type="ECO:0000313" key="5">
    <source>
        <dbReference type="EMBL" id="MCA6063313.1"/>
    </source>
</evidence>
<comment type="catalytic activity">
    <reaction evidence="2">
        <text>2 GTP = 3',3'-c-di-GMP + 2 diphosphate</text>
        <dbReference type="Rhea" id="RHEA:24898"/>
        <dbReference type="ChEBI" id="CHEBI:33019"/>
        <dbReference type="ChEBI" id="CHEBI:37565"/>
        <dbReference type="ChEBI" id="CHEBI:58805"/>
        <dbReference type="EC" id="2.7.7.65"/>
    </reaction>
</comment>
<protein>
    <recommendedName>
        <fullName evidence="1">diguanylate cyclase</fullName>
        <ecNumber evidence="1">2.7.7.65</ecNumber>
    </recommendedName>
</protein>